<dbReference type="SMART" id="SM00697">
    <property type="entry name" value="DM8"/>
    <property type="match status" value="1"/>
</dbReference>
<evidence type="ECO:0000313" key="1">
    <source>
        <dbReference type="EMBL" id="KAJ6645472.1"/>
    </source>
</evidence>
<evidence type="ECO:0000313" key="2">
    <source>
        <dbReference type="Proteomes" id="UP001151699"/>
    </source>
</evidence>
<keyword evidence="2" id="KW-1185">Reference proteome</keyword>
<sequence length="108" mass="12645">MVDSGNGLYDMEYLNRTISVCRLLSDSKYEPFLQLIVRTTLSASNFPKKCPIGKKMFFVRNLKPNPEDFPPVLPDKKLYFTIRLLSKDHRELKSLLAYKIYVEIKNKI</sequence>
<dbReference type="OrthoDB" id="8040949at2759"/>
<organism evidence="1 2">
    <name type="scientific">Pseudolycoriella hygida</name>
    <dbReference type="NCBI Taxonomy" id="35572"/>
    <lineage>
        <taxon>Eukaryota</taxon>
        <taxon>Metazoa</taxon>
        <taxon>Ecdysozoa</taxon>
        <taxon>Arthropoda</taxon>
        <taxon>Hexapoda</taxon>
        <taxon>Insecta</taxon>
        <taxon>Pterygota</taxon>
        <taxon>Neoptera</taxon>
        <taxon>Endopterygota</taxon>
        <taxon>Diptera</taxon>
        <taxon>Nematocera</taxon>
        <taxon>Sciaroidea</taxon>
        <taxon>Sciaridae</taxon>
        <taxon>Pseudolycoriella</taxon>
    </lineage>
</organism>
<dbReference type="AlphaFoldDB" id="A0A9Q0S4T6"/>
<name>A0A9Q0S4T6_9DIPT</name>
<gene>
    <name evidence="1" type="ORF">Bhyg_00678</name>
</gene>
<protein>
    <submittedName>
        <fullName evidence="1">Uncharacterized protein</fullName>
    </submittedName>
</protein>
<dbReference type="Pfam" id="PF06477">
    <property type="entry name" value="DUF1091"/>
    <property type="match status" value="1"/>
</dbReference>
<reference evidence="1" key="1">
    <citation type="submission" date="2022-07" db="EMBL/GenBank/DDBJ databases">
        <authorList>
            <person name="Trinca V."/>
            <person name="Uliana J.V.C."/>
            <person name="Torres T.T."/>
            <person name="Ward R.J."/>
            <person name="Monesi N."/>
        </authorList>
    </citation>
    <scope>NUCLEOTIDE SEQUENCE</scope>
    <source>
        <strain evidence="1">HSMRA1968</strain>
        <tissue evidence="1">Whole embryos</tissue>
    </source>
</reference>
<proteinExistence type="predicted"/>
<dbReference type="EMBL" id="WJQU01000001">
    <property type="protein sequence ID" value="KAJ6645472.1"/>
    <property type="molecule type" value="Genomic_DNA"/>
</dbReference>
<comment type="caution">
    <text evidence="1">The sequence shown here is derived from an EMBL/GenBank/DDBJ whole genome shotgun (WGS) entry which is preliminary data.</text>
</comment>
<dbReference type="InterPro" id="IPR010512">
    <property type="entry name" value="DUF1091"/>
</dbReference>
<accession>A0A9Q0S4T6</accession>
<dbReference type="PANTHER" id="PTHR20898">
    <property type="entry name" value="DAEDALUS ON 3-RELATED-RELATED"/>
    <property type="match status" value="1"/>
</dbReference>
<dbReference type="Proteomes" id="UP001151699">
    <property type="component" value="Chromosome A"/>
</dbReference>